<accession>A0ABY3SZB2</accession>
<keyword evidence="2" id="KW-1185">Reference proteome</keyword>
<sequence length="112" mass="12542">MIHEHEWQQWQQQGAGYAATAAFLLLDVQTNLTMLATLQTTLDKIRENPADTEAYAISGNSYFVQLQPQQVLIEELYGDDDAEPVSISLDAFGEALGYWHDRITADSHSPES</sequence>
<evidence type="ECO:0000313" key="1">
    <source>
        <dbReference type="EMBL" id="UJS24876.1"/>
    </source>
</evidence>
<organism evidence="1 2">
    <name type="scientific">Thiothrix winogradskyi</name>
    <dbReference type="NCBI Taxonomy" id="96472"/>
    <lineage>
        <taxon>Bacteria</taxon>
        <taxon>Pseudomonadati</taxon>
        <taxon>Pseudomonadota</taxon>
        <taxon>Gammaproteobacteria</taxon>
        <taxon>Thiotrichales</taxon>
        <taxon>Thiotrichaceae</taxon>
        <taxon>Thiothrix</taxon>
    </lineage>
</organism>
<dbReference type="RefSeq" id="WP_236499585.1">
    <property type="nucleotide sequence ID" value="NZ_CP091244.1"/>
</dbReference>
<reference evidence="1" key="1">
    <citation type="journal article" date="2022" name="Microorganisms">
        <title>Two New Species of Filamentous Sulfur Bacteria of the Genus Thiothrix, Thiothrix winogradskyi sp. nov. and 'Candidatus Thiothrix sulfatifontis' sp. nov.</title>
        <authorList>
            <person name="Ravin N.V."/>
            <person name="Rossetti S."/>
            <person name="Beletsky A.V."/>
            <person name="Kadnikov V.V."/>
            <person name="Rudenko T.S."/>
            <person name="Smolyakov D.D."/>
            <person name="Moskvitina M.I."/>
            <person name="Gureeva M.V."/>
            <person name="Mardanov A.V."/>
            <person name="Grabovich M.Y."/>
        </authorList>
    </citation>
    <scope>NUCLEOTIDE SEQUENCE</scope>
    <source>
        <strain evidence="1">CT3</strain>
    </source>
</reference>
<dbReference type="EMBL" id="CP091244">
    <property type="protein sequence ID" value="UJS24876.1"/>
    <property type="molecule type" value="Genomic_DNA"/>
</dbReference>
<protein>
    <submittedName>
        <fullName evidence="1">Uncharacterized protein</fullName>
    </submittedName>
</protein>
<dbReference type="Proteomes" id="UP001054801">
    <property type="component" value="Chromosome"/>
</dbReference>
<name>A0ABY3SZB2_9GAMM</name>
<evidence type="ECO:0000313" key="2">
    <source>
        <dbReference type="Proteomes" id="UP001054801"/>
    </source>
</evidence>
<gene>
    <name evidence="1" type="ORF">L2Y54_02240</name>
</gene>
<proteinExistence type="predicted"/>